<reference evidence="2 7" key="4">
    <citation type="submission" date="2020-01" db="EMBL/GenBank/DDBJ databases">
        <title>Genome sequence of a 1,3-propanediol producer, Clostridium butyricum S3.</title>
        <authorList>
            <person name="Zhou J."/>
        </authorList>
    </citation>
    <scope>NUCLEOTIDE SEQUENCE [LARGE SCALE GENOMIC DNA]</scope>
    <source>
        <strain evidence="2 7">S3</strain>
    </source>
</reference>
<dbReference type="Pfam" id="PF11213">
    <property type="entry name" value="DUF3006"/>
    <property type="match status" value="1"/>
</dbReference>
<gene>
    <name evidence="3" type="ORF">AWN73_08125</name>
    <name evidence="1" type="ORF">CBU02nite_22220</name>
    <name evidence="4" type="ORF">FF104_01625</name>
    <name evidence="2" type="ORF">GND98_010155</name>
</gene>
<dbReference type="Proteomes" id="UP000515243">
    <property type="component" value="Chromosome 1"/>
</dbReference>
<dbReference type="GeneID" id="92942814"/>
<dbReference type="Gene3D" id="6.20.120.50">
    <property type="match status" value="1"/>
</dbReference>
<proteinExistence type="predicted"/>
<evidence type="ECO:0000313" key="3">
    <source>
        <dbReference type="EMBL" id="PPV17277.1"/>
    </source>
</evidence>
<evidence type="ECO:0000313" key="1">
    <source>
        <dbReference type="EMBL" id="GEQ21716.1"/>
    </source>
</evidence>
<dbReference type="EMBL" id="LRDH01000035">
    <property type="protein sequence ID" value="PPV17277.1"/>
    <property type="molecule type" value="Genomic_DNA"/>
</dbReference>
<name>A0A0A6PYW4_CLOBU</name>
<reference evidence="3 5" key="1">
    <citation type="submission" date="2016-01" db="EMBL/GenBank/DDBJ databases">
        <title>Characterization of the Clostridium difficile lineages that are prevalent in Hong Kong and China.</title>
        <authorList>
            <person name="Kwok J.S.-L."/>
            <person name="Lam W.-Y."/>
            <person name="Ip M."/>
            <person name="Chan T.-F."/>
            <person name="Hawkey P.M."/>
            <person name="Tsui S.K.-W."/>
        </authorList>
    </citation>
    <scope>NUCLEOTIDE SEQUENCE [LARGE SCALE GENOMIC DNA]</scope>
    <source>
        <strain evidence="3 5">300064</strain>
    </source>
</reference>
<dbReference type="EMBL" id="CP040626">
    <property type="protein sequence ID" value="QMW89680.1"/>
    <property type="molecule type" value="Genomic_DNA"/>
</dbReference>
<dbReference type="AlphaFoldDB" id="A0A0A6PYW4"/>
<dbReference type="EMBL" id="WOFV02000028">
    <property type="protein sequence ID" value="NAS18225.1"/>
    <property type="molecule type" value="Genomic_DNA"/>
</dbReference>
<evidence type="ECO:0000313" key="2">
    <source>
        <dbReference type="EMBL" id="NAS18225.1"/>
    </source>
</evidence>
<evidence type="ECO:0000313" key="4">
    <source>
        <dbReference type="EMBL" id="QMW89680.1"/>
    </source>
</evidence>
<evidence type="ECO:0000313" key="6">
    <source>
        <dbReference type="Proteomes" id="UP000321089"/>
    </source>
</evidence>
<reference evidence="1 6" key="3">
    <citation type="submission" date="2019-07" db="EMBL/GenBank/DDBJ databases">
        <title>Whole genome shotgun sequence of Clostridium butyricum NBRC 3858.</title>
        <authorList>
            <person name="Hosoyama A."/>
            <person name="Uohara A."/>
            <person name="Ohji S."/>
            <person name="Ichikawa N."/>
        </authorList>
    </citation>
    <scope>NUCLEOTIDE SEQUENCE [LARGE SCALE GENOMIC DNA]</scope>
    <source>
        <strain evidence="1 6">NBRC 3858</strain>
    </source>
</reference>
<reference evidence="4 8" key="2">
    <citation type="submission" date="2019-05" db="EMBL/GenBank/DDBJ databases">
        <authorList>
            <person name="Schori C."/>
            <person name="Ahrens C."/>
        </authorList>
    </citation>
    <scope>NUCLEOTIDE SEQUENCE [LARGE SCALE GENOMIC DNA]</scope>
    <source>
        <strain evidence="4 8">DSM 10702</strain>
    </source>
</reference>
<dbReference type="EMBL" id="BKBC01000030">
    <property type="protein sequence ID" value="GEQ21716.1"/>
    <property type="molecule type" value="Genomic_DNA"/>
</dbReference>
<accession>A0A0A6PYW4</accession>
<sequence>MSESFIIDRIESGFVVAETEDETMVNIPENLIKGDFKEGDILIKEDEFFKVDSDLTKKRKEEIDHMLKNMWQ</sequence>
<dbReference type="InterPro" id="IPR021377">
    <property type="entry name" value="DUF3006"/>
</dbReference>
<dbReference type="OrthoDB" id="164847at2"/>
<dbReference type="Proteomes" id="UP000474042">
    <property type="component" value="Unassembled WGS sequence"/>
</dbReference>
<dbReference type="Proteomes" id="UP000321089">
    <property type="component" value="Unassembled WGS sequence"/>
</dbReference>
<organism evidence="3 5">
    <name type="scientific">Clostridium butyricum</name>
    <dbReference type="NCBI Taxonomy" id="1492"/>
    <lineage>
        <taxon>Bacteria</taxon>
        <taxon>Bacillati</taxon>
        <taxon>Bacillota</taxon>
        <taxon>Clostridia</taxon>
        <taxon>Eubacteriales</taxon>
        <taxon>Clostridiaceae</taxon>
        <taxon>Clostridium</taxon>
    </lineage>
</organism>
<dbReference type="KEGG" id="cbut:ATN24_16730"/>
<dbReference type="Proteomes" id="UP000238081">
    <property type="component" value="Unassembled WGS sequence"/>
</dbReference>
<protein>
    <submittedName>
        <fullName evidence="4">DUF3006 domain-containing protein</fullName>
    </submittedName>
    <submittedName>
        <fullName evidence="2">DUF3006 family protein</fullName>
    </submittedName>
</protein>
<evidence type="ECO:0000313" key="7">
    <source>
        <dbReference type="Proteomes" id="UP000474042"/>
    </source>
</evidence>
<dbReference type="RefSeq" id="WP_002582451.1">
    <property type="nucleotide sequence ID" value="NZ_AP019716.1"/>
</dbReference>
<evidence type="ECO:0000313" key="8">
    <source>
        <dbReference type="Proteomes" id="UP000515243"/>
    </source>
</evidence>
<evidence type="ECO:0000313" key="5">
    <source>
        <dbReference type="Proteomes" id="UP000238081"/>
    </source>
</evidence>